<comment type="caution">
    <text evidence="7">The sequence shown here is derived from an EMBL/GenBank/DDBJ whole genome shotgun (WGS) entry which is preliminary data.</text>
</comment>
<keyword evidence="2" id="KW-0645">Protease</keyword>
<evidence type="ECO:0000256" key="2">
    <source>
        <dbReference type="ARBA" id="ARBA00022670"/>
    </source>
</evidence>
<comment type="cofactor">
    <cofactor evidence="1">
        <name>Ca(2+)</name>
        <dbReference type="ChEBI" id="CHEBI:29108"/>
    </cofactor>
</comment>
<dbReference type="Pfam" id="PF13620">
    <property type="entry name" value="CarboxypepD_reg"/>
    <property type="match status" value="1"/>
</dbReference>
<keyword evidence="3" id="KW-0378">Hydrolase</keyword>
<dbReference type="Pfam" id="PF18911">
    <property type="entry name" value="PKD_4"/>
    <property type="match status" value="1"/>
</dbReference>
<dbReference type="Gene3D" id="2.60.40.10">
    <property type="entry name" value="Immunoglobulins"/>
    <property type="match status" value="1"/>
</dbReference>
<dbReference type="SUPFAM" id="SSF49299">
    <property type="entry name" value="PKD domain"/>
    <property type="match status" value="1"/>
</dbReference>
<feature type="signal peptide" evidence="5">
    <location>
        <begin position="1"/>
        <end position="25"/>
    </location>
</feature>
<feature type="chain" id="PRO_5046535153" description="PKD/Chitinase domain-containing protein" evidence="5">
    <location>
        <begin position="26"/>
        <end position="955"/>
    </location>
</feature>
<dbReference type="InterPro" id="IPR013784">
    <property type="entry name" value="Carb-bd-like_fold"/>
</dbReference>
<dbReference type="InterPro" id="IPR002884">
    <property type="entry name" value="P_dom"/>
</dbReference>
<dbReference type="Proteomes" id="UP001499959">
    <property type="component" value="Unassembled WGS sequence"/>
</dbReference>
<evidence type="ECO:0000313" key="7">
    <source>
        <dbReference type="EMBL" id="GAA4785339.1"/>
    </source>
</evidence>
<protein>
    <recommendedName>
        <fullName evidence="6">PKD/Chitinase domain-containing protein</fullName>
    </recommendedName>
</protein>
<dbReference type="InterPro" id="IPR008979">
    <property type="entry name" value="Galactose-bd-like_sf"/>
</dbReference>
<dbReference type="SMART" id="SM00089">
    <property type="entry name" value="PKD"/>
    <property type="match status" value="1"/>
</dbReference>
<dbReference type="InterPro" id="IPR022409">
    <property type="entry name" value="PKD/Chitinase_dom"/>
</dbReference>
<dbReference type="InterPro" id="IPR007280">
    <property type="entry name" value="Peptidase_C_arc/bac"/>
</dbReference>
<dbReference type="InterPro" id="IPR035986">
    <property type="entry name" value="PKD_dom_sf"/>
</dbReference>
<evidence type="ECO:0000313" key="8">
    <source>
        <dbReference type="Proteomes" id="UP001499959"/>
    </source>
</evidence>
<dbReference type="Pfam" id="PF01483">
    <property type="entry name" value="P_proprotein"/>
    <property type="match status" value="1"/>
</dbReference>
<dbReference type="EMBL" id="BAABJE010000001">
    <property type="protein sequence ID" value="GAA4785339.1"/>
    <property type="molecule type" value="Genomic_DNA"/>
</dbReference>
<evidence type="ECO:0000256" key="5">
    <source>
        <dbReference type="SAM" id="SignalP"/>
    </source>
</evidence>
<organism evidence="7 8">
    <name type="scientific">Lysobacter hankyongensis</name>
    <dbReference type="NCBI Taxonomy" id="1176535"/>
    <lineage>
        <taxon>Bacteria</taxon>
        <taxon>Pseudomonadati</taxon>
        <taxon>Pseudomonadota</taxon>
        <taxon>Gammaproteobacteria</taxon>
        <taxon>Lysobacterales</taxon>
        <taxon>Lysobacteraceae</taxon>
        <taxon>Lysobacter</taxon>
    </lineage>
</organism>
<keyword evidence="5" id="KW-0732">Signal</keyword>
<reference evidence="8" key="1">
    <citation type="journal article" date="2019" name="Int. J. Syst. Evol. Microbiol.">
        <title>The Global Catalogue of Microorganisms (GCM) 10K type strain sequencing project: providing services to taxonomists for standard genome sequencing and annotation.</title>
        <authorList>
            <consortium name="The Broad Institute Genomics Platform"/>
            <consortium name="The Broad Institute Genome Sequencing Center for Infectious Disease"/>
            <person name="Wu L."/>
            <person name="Ma J."/>
        </authorList>
    </citation>
    <scope>NUCLEOTIDE SEQUENCE [LARGE SCALE GENOMIC DNA]</scope>
    <source>
        <strain evidence="8">JCM 18204</strain>
    </source>
</reference>
<dbReference type="Gene3D" id="2.60.120.380">
    <property type="match status" value="1"/>
</dbReference>
<dbReference type="InterPro" id="IPR013783">
    <property type="entry name" value="Ig-like_fold"/>
</dbReference>
<proteinExistence type="predicted"/>
<gene>
    <name evidence="7" type="ORF">GCM10023307_07570</name>
</gene>
<dbReference type="RefSeq" id="WP_345301919.1">
    <property type="nucleotide sequence ID" value="NZ_BAABJE010000001.1"/>
</dbReference>
<dbReference type="Pfam" id="PF04151">
    <property type="entry name" value="PPC"/>
    <property type="match status" value="1"/>
</dbReference>
<dbReference type="SUPFAM" id="SSF49785">
    <property type="entry name" value="Galactose-binding domain-like"/>
    <property type="match status" value="1"/>
</dbReference>
<feature type="region of interest" description="Disordered" evidence="4">
    <location>
        <begin position="29"/>
        <end position="66"/>
    </location>
</feature>
<dbReference type="InterPro" id="IPR000601">
    <property type="entry name" value="PKD_dom"/>
</dbReference>
<accession>A0ABP9ASL1</accession>
<dbReference type="SUPFAM" id="SSF49452">
    <property type="entry name" value="Starch-binding domain-like"/>
    <property type="match status" value="1"/>
</dbReference>
<dbReference type="CDD" id="cd00146">
    <property type="entry name" value="PKD"/>
    <property type="match status" value="1"/>
</dbReference>
<evidence type="ECO:0000256" key="3">
    <source>
        <dbReference type="ARBA" id="ARBA00022801"/>
    </source>
</evidence>
<feature type="domain" description="PKD/Chitinase" evidence="6">
    <location>
        <begin position="653"/>
        <end position="731"/>
    </location>
</feature>
<sequence length="955" mass="100244">MKPVTFKGALKAAAIMLLLPCAVMAAPPTRDEAKNPGRPQIGQPVTPQSINVDLRNLPKAKPWTPGMGIREAHRRQYRPIGSVLPHAPASKATAVDRLPELQDLWDKSPNGRRSKAALSSRVSINNPNTGVSPGDPVVEVGANHVIYAVNGSSTTFKVYDKAGTLISGPTSFGSLAGSVTACATDRGDPLVHYDRQAGRWFMLTMGNSNMCTFVSKTSDPVTGGWWVYNYPTPTMPDYPHCGIWNDAYVCASNEGNAQVTLYAFDRANMLNGATARSAQRFQTVSKLPGYGFQILTPSTFYGTTAAPAGRKQIIARHRDDEAHDGASANASQDFIELFELNLDWNTPANSSITTLPRVAITEFNSWFTNYSTFATVPQPGSTSKLDPIREVLLNQLTYRNMGSYEAIVGTLATNQNAARTGTVVDSGIRWFELRKVGTGAWTLHQEGTFSPGDTSTHHLMGTAAMDKFGNIALGYNVTKTTATTKFPTLGYTGRTAADPAGVMSLGENEVAIGAAVETSGRWGDYYQMTVDPVDDCTFWFVGMYRPSGSWQTRIQDFKFPACSGTPTYSISGTITTSAGAGINGVSVSNGTASTTTNASGAYTLSGVANGTYTLTPSLSGYTFSPATRSVTVSSANVTGQNFTGTPPANVPPVANFTFTTSGLTATFTDTSTDSDGSIASRSWNFGDGTTSTVTSPSKTYSAAGTYTVTLTVTDNGGATNTKSSSVTVTAGGGGTVLTKGVPVTGLTATTGNSLNYTMVVPAGATNLTFTTSGGTGDADMYVKFGAAPTDTVYDCRPFAGGNAETCTFAAPSAGTWYVRLKAYSTFSGVSLVGDYTTGGGGGTQTYSNTTPFAIGDNTTINSPITVSGRTGNAGTAVPVAVNITHTYKGDLKVDLVAPDGSVYVLHNRTGGSTDNIITTFTVNLSTEALNGTWNLRVNDNAAGDTGTLNSWSITF</sequence>
<evidence type="ECO:0000256" key="4">
    <source>
        <dbReference type="SAM" id="MobiDB-lite"/>
    </source>
</evidence>
<dbReference type="Gene3D" id="2.60.120.260">
    <property type="entry name" value="Galactose-binding domain-like"/>
    <property type="match status" value="1"/>
</dbReference>
<keyword evidence="8" id="KW-1185">Reference proteome</keyword>
<name>A0ABP9ASL1_9GAMM</name>
<dbReference type="Gene3D" id="2.60.40.1120">
    <property type="entry name" value="Carboxypeptidase-like, regulatory domain"/>
    <property type="match status" value="1"/>
</dbReference>
<evidence type="ECO:0000259" key="6">
    <source>
        <dbReference type="SMART" id="SM00089"/>
    </source>
</evidence>
<evidence type="ECO:0000256" key="1">
    <source>
        <dbReference type="ARBA" id="ARBA00001913"/>
    </source>
</evidence>